<dbReference type="InterPro" id="IPR000073">
    <property type="entry name" value="AB_hydrolase_1"/>
</dbReference>
<dbReference type="AlphaFoldDB" id="A0AAN7YSB5"/>
<evidence type="ECO:0000259" key="1">
    <source>
        <dbReference type="Pfam" id="PF00561"/>
    </source>
</evidence>
<dbReference type="Proteomes" id="UP001310890">
    <property type="component" value="Unassembled WGS sequence"/>
</dbReference>
<accession>A0AAN7YSB5</accession>
<dbReference type="EMBL" id="JAVRRL010000004">
    <property type="protein sequence ID" value="KAK5117678.1"/>
    <property type="molecule type" value="Genomic_DNA"/>
</dbReference>
<reference evidence="2" key="1">
    <citation type="submission" date="2023-08" db="EMBL/GenBank/DDBJ databases">
        <title>Black Yeasts Isolated from many extreme environments.</title>
        <authorList>
            <person name="Coleine C."/>
            <person name="Stajich J.E."/>
            <person name="Selbmann L."/>
        </authorList>
    </citation>
    <scope>NUCLEOTIDE SEQUENCE</scope>
    <source>
        <strain evidence="2">CCFEE 5401</strain>
    </source>
</reference>
<dbReference type="Pfam" id="PF00561">
    <property type="entry name" value="Abhydrolase_1"/>
    <property type="match status" value="1"/>
</dbReference>
<protein>
    <recommendedName>
        <fullName evidence="1">AB hydrolase-1 domain-containing protein</fullName>
    </recommendedName>
</protein>
<dbReference type="SUPFAM" id="SSF53474">
    <property type="entry name" value="alpha/beta-Hydrolases"/>
    <property type="match status" value="1"/>
</dbReference>
<dbReference type="InterPro" id="IPR029058">
    <property type="entry name" value="AB_hydrolase_fold"/>
</dbReference>
<dbReference type="GO" id="GO:0004806">
    <property type="term" value="F:triacylglycerol lipase activity"/>
    <property type="evidence" value="ECO:0007669"/>
    <property type="project" value="TreeGrafter"/>
</dbReference>
<dbReference type="PANTHER" id="PTHR43433">
    <property type="entry name" value="HYDROLASE, ALPHA/BETA FOLD FAMILY PROTEIN"/>
    <property type="match status" value="1"/>
</dbReference>
<proteinExistence type="predicted"/>
<dbReference type="GO" id="GO:0046503">
    <property type="term" value="P:glycerolipid catabolic process"/>
    <property type="evidence" value="ECO:0007669"/>
    <property type="project" value="TreeGrafter"/>
</dbReference>
<dbReference type="PANTHER" id="PTHR43433:SF5">
    <property type="entry name" value="AB HYDROLASE-1 DOMAIN-CONTAINING PROTEIN"/>
    <property type="match status" value="1"/>
</dbReference>
<gene>
    <name evidence="2" type="ORF">LTR62_005101</name>
</gene>
<sequence length="319" mass="35290">MPTLEANGIKINYLLEPPTSHAAESTTGDLVVLINGLADDLTTWSAQVPAFLEAGYRVLRYDNRGIGKTSRPPGPYTSELLADDLHALLEALGVRGGFHLVGVSMGGMIAQSFALHYPNPKSSGTGTTTATAAGGEVQRNGSEGRRRLLTLSLCCTYAQPTTFCSRMFELWAEMAQRMSVKDVMRDVTLWAFTVPFFRTRTDELREVEEGMQNLGMDVPEYLAQLNVVQKFDSTSALESLQSEEKILGNLGEAGRCLVLAGKTDILIPVVLSRELAERIEGSRFLTVKGGHACMWEFPEDFNKTFLRFLEEWREDKKNV</sequence>
<evidence type="ECO:0000313" key="3">
    <source>
        <dbReference type="Proteomes" id="UP001310890"/>
    </source>
</evidence>
<evidence type="ECO:0000313" key="2">
    <source>
        <dbReference type="EMBL" id="KAK5117678.1"/>
    </source>
</evidence>
<name>A0AAN7YSB5_9PEZI</name>
<organism evidence="2 3">
    <name type="scientific">Meristemomyces frigidus</name>
    <dbReference type="NCBI Taxonomy" id="1508187"/>
    <lineage>
        <taxon>Eukaryota</taxon>
        <taxon>Fungi</taxon>
        <taxon>Dikarya</taxon>
        <taxon>Ascomycota</taxon>
        <taxon>Pezizomycotina</taxon>
        <taxon>Dothideomycetes</taxon>
        <taxon>Dothideomycetidae</taxon>
        <taxon>Mycosphaerellales</taxon>
        <taxon>Teratosphaeriaceae</taxon>
        <taxon>Meristemomyces</taxon>
    </lineage>
</organism>
<comment type="caution">
    <text evidence="2">The sequence shown here is derived from an EMBL/GenBank/DDBJ whole genome shotgun (WGS) entry which is preliminary data.</text>
</comment>
<feature type="domain" description="AB hydrolase-1" evidence="1">
    <location>
        <begin position="30"/>
        <end position="297"/>
    </location>
</feature>
<dbReference type="Gene3D" id="3.40.50.1820">
    <property type="entry name" value="alpha/beta hydrolase"/>
    <property type="match status" value="1"/>
</dbReference>
<dbReference type="InterPro" id="IPR050471">
    <property type="entry name" value="AB_hydrolase"/>
</dbReference>